<proteinExistence type="predicted"/>
<dbReference type="Proteomes" id="UP000314980">
    <property type="component" value="Unassembled WGS sequence"/>
</dbReference>
<dbReference type="SUPFAM" id="SSF103657">
    <property type="entry name" value="BAR/IMD domain-like"/>
    <property type="match status" value="1"/>
</dbReference>
<dbReference type="InterPro" id="IPR010504">
    <property type="entry name" value="AH_dom"/>
</dbReference>
<dbReference type="STRING" id="8187.ENSLCAP00010001804"/>
<dbReference type="GeneTree" id="ENSGT00950000183040"/>
<dbReference type="GO" id="GO:0032588">
    <property type="term" value="C:trans-Golgi network membrane"/>
    <property type="evidence" value="ECO:0007669"/>
    <property type="project" value="TreeGrafter"/>
</dbReference>
<dbReference type="PANTHER" id="PTHR12141">
    <property type="entry name" value="ARFAPTIN-RELATED"/>
    <property type="match status" value="1"/>
</dbReference>
<feature type="coiled-coil region" evidence="1">
    <location>
        <begin position="170"/>
        <end position="231"/>
    </location>
</feature>
<dbReference type="GO" id="GO:0019904">
    <property type="term" value="F:protein domain specific binding"/>
    <property type="evidence" value="ECO:0007669"/>
    <property type="project" value="InterPro"/>
</dbReference>
<protein>
    <recommendedName>
        <fullName evidence="3">AH domain-containing protein</fullName>
    </recommendedName>
</protein>
<dbReference type="InParanoid" id="A0A4W6BR71"/>
<keyword evidence="5" id="KW-1185">Reference proteome</keyword>
<dbReference type="AlphaFoldDB" id="A0A4W6BR71"/>
<evidence type="ECO:0000313" key="4">
    <source>
        <dbReference type="Ensembl" id="ENSLCAP00010001804.1"/>
    </source>
</evidence>
<dbReference type="InterPro" id="IPR027267">
    <property type="entry name" value="AH/BAR_dom_sf"/>
</dbReference>
<gene>
    <name evidence="4" type="primary">LOC108886852</name>
</gene>
<dbReference type="GO" id="GO:0006886">
    <property type="term" value="P:intracellular protein transport"/>
    <property type="evidence" value="ECO:0007669"/>
    <property type="project" value="TreeGrafter"/>
</dbReference>
<evidence type="ECO:0000256" key="1">
    <source>
        <dbReference type="SAM" id="Coils"/>
    </source>
</evidence>
<dbReference type="PROSITE" id="PS50870">
    <property type="entry name" value="AH"/>
    <property type="match status" value="1"/>
</dbReference>
<evidence type="ECO:0000313" key="5">
    <source>
        <dbReference type="Proteomes" id="UP000314980"/>
    </source>
</evidence>
<keyword evidence="1" id="KW-0175">Coiled coil</keyword>
<organism evidence="4 5">
    <name type="scientific">Lates calcarifer</name>
    <name type="common">Barramundi</name>
    <name type="synonym">Holocentrus calcarifer</name>
    <dbReference type="NCBI Taxonomy" id="8187"/>
    <lineage>
        <taxon>Eukaryota</taxon>
        <taxon>Metazoa</taxon>
        <taxon>Chordata</taxon>
        <taxon>Craniata</taxon>
        <taxon>Vertebrata</taxon>
        <taxon>Euteleostomi</taxon>
        <taxon>Actinopterygii</taxon>
        <taxon>Neopterygii</taxon>
        <taxon>Teleostei</taxon>
        <taxon>Neoteleostei</taxon>
        <taxon>Acanthomorphata</taxon>
        <taxon>Carangaria</taxon>
        <taxon>Carangaria incertae sedis</taxon>
        <taxon>Centropomidae</taxon>
        <taxon>Lates</taxon>
    </lineage>
</organism>
<accession>A0A4W6BR71</accession>
<dbReference type="GO" id="GO:0005543">
    <property type="term" value="F:phospholipid binding"/>
    <property type="evidence" value="ECO:0007669"/>
    <property type="project" value="TreeGrafter"/>
</dbReference>
<dbReference type="SMART" id="SM01015">
    <property type="entry name" value="Arfaptin"/>
    <property type="match status" value="1"/>
</dbReference>
<dbReference type="Pfam" id="PF06456">
    <property type="entry name" value="Arfaptin"/>
    <property type="match status" value="1"/>
</dbReference>
<dbReference type="Ensembl" id="ENSLCAT00010001870.1">
    <property type="protein sequence ID" value="ENSLCAP00010001804.1"/>
    <property type="gene ID" value="ENSLCAG00010001018.1"/>
</dbReference>
<dbReference type="Gene3D" id="1.20.1270.60">
    <property type="entry name" value="Arfaptin homology (AH) domain/BAR domain"/>
    <property type="match status" value="1"/>
</dbReference>
<evidence type="ECO:0000256" key="2">
    <source>
        <dbReference type="SAM" id="MobiDB-lite"/>
    </source>
</evidence>
<feature type="domain" description="AH" evidence="3">
    <location>
        <begin position="63"/>
        <end position="235"/>
    </location>
</feature>
<reference evidence="5" key="1">
    <citation type="submission" date="2015-09" db="EMBL/GenBank/DDBJ databases">
        <authorList>
            <person name="Sai Rama Sridatta P."/>
        </authorList>
    </citation>
    <scope>NUCLEOTIDE SEQUENCE [LARGE SCALE GENOMIC DNA]</scope>
</reference>
<dbReference type="InterPro" id="IPR030798">
    <property type="entry name" value="Arfaptin_fam"/>
</dbReference>
<reference evidence="4" key="2">
    <citation type="submission" date="2025-08" db="UniProtKB">
        <authorList>
            <consortium name="Ensembl"/>
        </authorList>
    </citation>
    <scope>IDENTIFICATION</scope>
</reference>
<reference evidence="4" key="3">
    <citation type="submission" date="2025-09" db="UniProtKB">
        <authorList>
            <consortium name="Ensembl"/>
        </authorList>
    </citation>
    <scope>IDENTIFICATION</scope>
</reference>
<name>A0A4W6BR71_LATCA</name>
<evidence type="ECO:0000259" key="3">
    <source>
        <dbReference type="PROSITE" id="PS50870"/>
    </source>
</evidence>
<dbReference type="GO" id="GO:0034315">
    <property type="term" value="P:regulation of Arp2/3 complex-mediated actin nucleation"/>
    <property type="evidence" value="ECO:0007669"/>
    <property type="project" value="TreeGrafter"/>
</dbReference>
<dbReference type="PANTHER" id="PTHR12141:SF4">
    <property type="entry name" value="ARFAPTIN-1"/>
    <property type="match status" value="1"/>
</dbReference>
<sequence length="293" mass="33096">MEMGEGKDLPVTPQKPGSGPVVVQANNKNPASEKLEKVRKWSITTYKCTKQALSEKLGRGSRTVDLDLEPRLELLRDDRQRYEHMTKLAQTLANQLAQLSVTQKTLGDTFTELSLKTPTLNVEFGANAEAQKFLSKSGETLTAAINSFTSDMNTLVNKTIEDTMINAKQYEAARIEYDAYRVELEELNLGPRDTVTMPKLEQAQKAFQIQREKYQKIRDDLSVKVKLLEENKVRVPEGGIGVLDESGRVVVIHGLICLNNQMMMCGEHLLFKFENTKSIREEIFYFVIVHKGA</sequence>
<feature type="region of interest" description="Disordered" evidence="2">
    <location>
        <begin position="1"/>
        <end position="34"/>
    </location>
</feature>